<feature type="region of interest" description="Disordered" evidence="1">
    <location>
        <begin position="577"/>
        <end position="601"/>
    </location>
</feature>
<evidence type="ECO:0000256" key="1">
    <source>
        <dbReference type="SAM" id="MobiDB-lite"/>
    </source>
</evidence>
<sequence>MDLLARTTWALVCVALGFQLGCGGREPEPPFPTPVDADGDGRAVNLDCDDHDPAVWRAVRGYEDLDGDGHGDLERPVTCVGDGSEGWTEQQGDCAPQDATRWRWPAQAVYPDQDGDGATGPGPVWLCVGDSLQGYLEQAGDPDCDDQDPRSWHSELAWVDSDGDGVGEGTPIRWCTGQGRTPPASHVLVSGDCAPGDARRWRMLPYAYRDEDQDGFTVPQAGTVCAGTALPPGHATHSIQTDCDDRNRNRTVPIERWADTDGDGVGEGDPILRCISPGESIPGEVFQGGDCGPGDGTRWQYLAFASRDVDFDGYLAPASGLRCSGFWLPSGFSASVVNDDCDDRDVTRFRTWSVHADSDRDGVGAGPATAICGGAQVPTGYATTDTDCAAADAARWRMLAYAFRDADGDTFTVEQAGELCAGVSLPAGHATYAMSGPDCDDSNASRYQSVSAFTDTDGDGVGAGTATALCTNGQVPPPWSSLGTDCAAEDATRWRDLTASLADQDGDGFTAPIPATLVCTGAALPAPYHAKAVGNDCDDADPDLYRWMVLYPDRDGDGVGAPPRQVSCIGQAIPGGLSVYGDDTDDQDPVRQEDPDEADEVGLILDL</sequence>
<keyword evidence="3" id="KW-1185">Reference proteome</keyword>
<gene>
    <name evidence="2" type="ORF">G4177_20635</name>
</gene>
<organism evidence="2 3">
    <name type="scientific">Corallococcus soli</name>
    <dbReference type="NCBI Taxonomy" id="2710757"/>
    <lineage>
        <taxon>Bacteria</taxon>
        <taxon>Pseudomonadati</taxon>
        <taxon>Myxococcota</taxon>
        <taxon>Myxococcia</taxon>
        <taxon>Myxococcales</taxon>
        <taxon>Cystobacterineae</taxon>
        <taxon>Myxococcaceae</taxon>
        <taxon>Corallococcus</taxon>
    </lineage>
</organism>
<dbReference type="RefSeq" id="WP_193350096.1">
    <property type="nucleotide sequence ID" value="NZ_CBCSIP010000128.1"/>
</dbReference>
<dbReference type="Proteomes" id="UP001516472">
    <property type="component" value="Unassembled WGS sequence"/>
</dbReference>
<accession>A0ABR9PRV8</accession>
<comment type="caution">
    <text evidence="2">The sequence shown here is derived from an EMBL/GenBank/DDBJ whole genome shotgun (WGS) entry which is preliminary data.</text>
</comment>
<evidence type="ECO:0000313" key="2">
    <source>
        <dbReference type="EMBL" id="MBE4750579.1"/>
    </source>
</evidence>
<name>A0ABR9PRV8_9BACT</name>
<dbReference type="EMBL" id="JAAIYO010000006">
    <property type="protein sequence ID" value="MBE4750579.1"/>
    <property type="molecule type" value="Genomic_DNA"/>
</dbReference>
<proteinExistence type="predicted"/>
<evidence type="ECO:0000313" key="3">
    <source>
        <dbReference type="Proteomes" id="UP001516472"/>
    </source>
</evidence>
<protein>
    <submittedName>
        <fullName evidence="2">Uncharacterized protein</fullName>
    </submittedName>
</protein>
<reference evidence="2 3" key="1">
    <citation type="submission" date="2020-02" db="EMBL/GenBank/DDBJ databases">
        <authorList>
            <person name="Babadi Z.K."/>
            <person name="Risdian C."/>
            <person name="Ebrahimipour G.H."/>
            <person name="Wink J."/>
        </authorList>
    </citation>
    <scope>NUCLEOTIDE SEQUENCE [LARGE SCALE GENOMIC DNA]</scope>
    <source>
        <strain evidence="2 3">ZKHCc1 1396</strain>
    </source>
</reference>